<gene>
    <name evidence="2" type="ORF">BSL78_06627</name>
</gene>
<protein>
    <recommendedName>
        <fullName evidence="1">DUF5641 domain-containing protein</fullName>
    </recommendedName>
</protein>
<organism evidence="2 3">
    <name type="scientific">Stichopus japonicus</name>
    <name type="common">Sea cucumber</name>
    <dbReference type="NCBI Taxonomy" id="307972"/>
    <lineage>
        <taxon>Eukaryota</taxon>
        <taxon>Metazoa</taxon>
        <taxon>Echinodermata</taxon>
        <taxon>Eleutherozoa</taxon>
        <taxon>Echinozoa</taxon>
        <taxon>Holothuroidea</taxon>
        <taxon>Aspidochirotacea</taxon>
        <taxon>Aspidochirotida</taxon>
        <taxon>Stichopodidae</taxon>
        <taxon>Apostichopus</taxon>
    </lineage>
</organism>
<dbReference type="STRING" id="307972.A0A2G8L883"/>
<reference evidence="2 3" key="1">
    <citation type="journal article" date="2017" name="PLoS Biol.">
        <title>The sea cucumber genome provides insights into morphological evolution and visceral regeneration.</title>
        <authorList>
            <person name="Zhang X."/>
            <person name="Sun L."/>
            <person name="Yuan J."/>
            <person name="Sun Y."/>
            <person name="Gao Y."/>
            <person name="Zhang L."/>
            <person name="Li S."/>
            <person name="Dai H."/>
            <person name="Hamel J.F."/>
            <person name="Liu C."/>
            <person name="Yu Y."/>
            <person name="Liu S."/>
            <person name="Lin W."/>
            <person name="Guo K."/>
            <person name="Jin S."/>
            <person name="Xu P."/>
            <person name="Storey K.B."/>
            <person name="Huan P."/>
            <person name="Zhang T."/>
            <person name="Zhou Y."/>
            <person name="Zhang J."/>
            <person name="Lin C."/>
            <person name="Li X."/>
            <person name="Xing L."/>
            <person name="Huo D."/>
            <person name="Sun M."/>
            <person name="Wang L."/>
            <person name="Mercier A."/>
            <person name="Li F."/>
            <person name="Yang H."/>
            <person name="Xiang J."/>
        </authorList>
    </citation>
    <scope>NUCLEOTIDE SEQUENCE [LARGE SCALE GENOMIC DNA]</scope>
    <source>
        <strain evidence="2">Shaxun</strain>
        <tissue evidence="2">Muscle</tissue>
    </source>
</reference>
<comment type="caution">
    <text evidence="2">The sequence shown here is derived from an EMBL/GenBank/DDBJ whole genome shotgun (WGS) entry which is preliminary data.</text>
</comment>
<dbReference type="InterPro" id="IPR036397">
    <property type="entry name" value="RNaseH_sf"/>
</dbReference>
<dbReference type="PANTHER" id="PTHR47331">
    <property type="entry name" value="PHD-TYPE DOMAIN-CONTAINING PROTEIN"/>
    <property type="match status" value="1"/>
</dbReference>
<dbReference type="SUPFAM" id="SSF53098">
    <property type="entry name" value="Ribonuclease H-like"/>
    <property type="match status" value="1"/>
</dbReference>
<keyword evidence="3" id="KW-1185">Reference proteome</keyword>
<evidence type="ECO:0000259" key="1">
    <source>
        <dbReference type="Pfam" id="PF18701"/>
    </source>
</evidence>
<proteinExistence type="predicted"/>
<name>A0A2G8L883_STIJA</name>
<dbReference type="Proteomes" id="UP000230750">
    <property type="component" value="Unassembled WGS sequence"/>
</dbReference>
<dbReference type="Gene3D" id="3.30.420.10">
    <property type="entry name" value="Ribonuclease H-like superfamily/Ribonuclease H"/>
    <property type="match status" value="1"/>
</dbReference>
<dbReference type="OrthoDB" id="10068969at2759"/>
<evidence type="ECO:0000313" key="2">
    <source>
        <dbReference type="EMBL" id="PIK56464.1"/>
    </source>
</evidence>
<dbReference type="PANTHER" id="PTHR47331:SF6">
    <property type="entry name" value="DOUBLECORTIN DOMAIN-CONTAINING PROTEIN"/>
    <property type="match status" value="1"/>
</dbReference>
<dbReference type="GO" id="GO:0003676">
    <property type="term" value="F:nucleic acid binding"/>
    <property type="evidence" value="ECO:0007669"/>
    <property type="project" value="InterPro"/>
</dbReference>
<dbReference type="InterPro" id="IPR012337">
    <property type="entry name" value="RNaseH-like_sf"/>
</dbReference>
<accession>A0A2G8L883</accession>
<evidence type="ECO:0000313" key="3">
    <source>
        <dbReference type="Proteomes" id="UP000230750"/>
    </source>
</evidence>
<sequence length="481" mass="53723">MKAYAVMDEQSNGTLAKAQLFDQFNLRCNTVPYTLRTCSGTKETTGRAASNLFIESLDGSVKLRLPTVRECELIPDDRKEIPSPAVARHHPHLKQIADKIPAVDPDVPILLLLGRDILRVHKVRDQINGSHDAPYAQCLDLGWVIVGETCLGTTGGPSITSIYKTNVLYNGRPSDYTTYTNSMSVSAGYERVPEVDVLGQSVFQKTKDDEKQAASIEDLAFLNLVDKEVHKKKDNSWLAPHPFKPSRQRLLCNKDHARQRLAPLRKSLEKMADLPADRVNPGPPFTSVSLDVFGPWNIVTRRTRGGSADSKRWALLLTCMSTRAVHIEVLESLSASSLINALRRFFSIRGPAKILRSGRGTNVVGACKELNRNADKPDVLNYLRGKGCTWISNPLHSSHRKCRRKWTEEKHNLKKGDIVLLKDDQAARNEWPVGMVTNTLPSRDGKVRKVELRTTKQGNVKTFLRPVTQVVLLLSEGVDKE</sequence>
<dbReference type="Pfam" id="PF18701">
    <property type="entry name" value="DUF5641"/>
    <property type="match status" value="1"/>
</dbReference>
<dbReference type="InterPro" id="IPR040676">
    <property type="entry name" value="DUF5641"/>
</dbReference>
<feature type="domain" description="DUF5641" evidence="1">
    <location>
        <begin position="401"/>
        <end position="473"/>
    </location>
</feature>
<dbReference type="EMBL" id="MRZV01000175">
    <property type="protein sequence ID" value="PIK56464.1"/>
    <property type="molecule type" value="Genomic_DNA"/>
</dbReference>
<dbReference type="AlphaFoldDB" id="A0A2G8L883"/>